<accession>A0A1H4CK21</accession>
<dbReference type="Pfam" id="PF12669">
    <property type="entry name" value="FeoB_associated"/>
    <property type="match status" value="1"/>
</dbReference>
<sequence length="41" mass="4591">MIQEILVFIAFAIAIGFIIKKFFWKSKKTAKSCGMSDCGCD</sequence>
<keyword evidence="1" id="KW-0472">Membrane</keyword>
<dbReference type="RefSeq" id="WP_093244532.1">
    <property type="nucleotide sequence ID" value="NZ_FNQF01000008.1"/>
</dbReference>
<proteinExistence type="predicted"/>
<keyword evidence="1" id="KW-1133">Transmembrane helix</keyword>
<evidence type="ECO:0000256" key="1">
    <source>
        <dbReference type="SAM" id="Phobius"/>
    </source>
</evidence>
<evidence type="ECO:0000313" key="2">
    <source>
        <dbReference type="EMBL" id="SEA60707.1"/>
    </source>
</evidence>
<keyword evidence="3" id="KW-1185">Reference proteome</keyword>
<evidence type="ECO:0000313" key="3">
    <source>
        <dbReference type="Proteomes" id="UP000198820"/>
    </source>
</evidence>
<protein>
    <submittedName>
        <fullName evidence="2">Virus attachment protein p12 family protein</fullName>
    </submittedName>
</protein>
<reference evidence="2 3" key="1">
    <citation type="submission" date="2016-10" db="EMBL/GenBank/DDBJ databases">
        <authorList>
            <person name="de Groot N.N."/>
        </authorList>
    </citation>
    <scope>NUCLEOTIDE SEQUENCE [LARGE SCALE GENOMIC DNA]</scope>
    <source>
        <strain evidence="2 3">DSM 23581</strain>
    </source>
</reference>
<feature type="transmembrane region" description="Helical" evidence="1">
    <location>
        <begin position="6"/>
        <end position="23"/>
    </location>
</feature>
<name>A0A1H4CK21_9FLAO</name>
<dbReference type="AlphaFoldDB" id="A0A1H4CK21"/>
<gene>
    <name evidence="2" type="ORF">SAMN05421540_10846</name>
</gene>
<dbReference type="Proteomes" id="UP000198820">
    <property type="component" value="Unassembled WGS sequence"/>
</dbReference>
<dbReference type="EMBL" id="FNQF01000008">
    <property type="protein sequence ID" value="SEA60707.1"/>
    <property type="molecule type" value="Genomic_DNA"/>
</dbReference>
<keyword evidence="1" id="KW-0812">Transmembrane</keyword>
<organism evidence="2 3">
    <name type="scientific">Psychroflexus halocasei</name>
    <dbReference type="NCBI Taxonomy" id="908615"/>
    <lineage>
        <taxon>Bacteria</taxon>
        <taxon>Pseudomonadati</taxon>
        <taxon>Bacteroidota</taxon>
        <taxon>Flavobacteriia</taxon>
        <taxon>Flavobacteriales</taxon>
        <taxon>Flavobacteriaceae</taxon>
        <taxon>Psychroflexus</taxon>
    </lineage>
</organism>